<dbReference type="PANTHER" id="PTHR30249:SF3">
    <property type="entry name" value="MUREIN HYDROLASE EXPORT REGULATOR"/>
    <property type="match status" value="1"/>
</dbReference>
<reference evidence="6" key="2">
    <citation type="submission" date="2020-09" db="EMBL/GenBank/DDBJ databases">
        <authorList>
            <person name="Sun Q."/>
            <person name="Zhou Y."/>
        </authorList>
    </citation>
    <scope>NUCLEOTIDE SEQUENCE</scope>
    <source>
        <strain evidence="6">CGMCC 1.15178</strain>
    </source>
</reference>
<feature type="transmembrane region" description="Helical" evidence="5">
    <location>
        <begin position="56"/>
        <end position="76"/>
    </location>
</feature>
<dbReference type="GO" id="GO:0016020">
    <property type="term" value="C:membrane"/>
    <property type="evidence" value="ECO:0007669"/>
    <property type="project" value="UniProtKB-SubCell"/>
</dbReference>
<accession>A0A916ZD22</accession>
<evidence type="ECO:0000256" key="5">
    <source>
        <dbReference type="SAM" id="Phobius"/>
    </source>
</evidence>
<evidence type="ECO:0000313" key="6">
    <source>
        <dbReference type="EMBL" id="GGD89516.1"/>
    </source>
</evidence>
<dbReference type="RefSeq" id="WP_188997076.1">
    <property type="nucleotide sequence ID" value="NZ_BMHP01000004.1"/>
</dbReference>
<feature type="transmembrane region" description="Helical" evidence="5">
    <location>
        <begin position="130"/>
        <end position="160"/>
    </location>
</feature>
<dbReference type="InterPro" id="IPR007300">
    <property type="entry name" value="CidB/LrgB"/>
</dbReference>
<comment type="caution">
    <text evidence="6">The sequence shown here is derived from an EMBL/GenBank/DDBJ whole genome shotgun (WGS) entry which is preliminary data.</text>
</comment>
<dbReference type="PANTHER" id="PTHR30249">
    <property type="entry name" value="PUTATIVE SEROTONIN TRANSPORTER"/>
    <property type="match status" value="1"/>
</dbReference>
<name>A0A916ZD22_9BACL</name>
<reference evidence="6" key="1">
    <citation type="journal article" date="2014" name="Int. J. Syst. Evol. Microbiol.">
        <title>Complete genome sequence of Corynebacterium casei LMG S-19264T (=DSM 44701T), isolated from a smear-ripened cheese.</title>
        <authorList>
            <consortium name="US DOE Joint Genome Institute (JGI-PGF)"/>
            <person name="Walter F."/>
            <person name="Albersmeier A."/>
            <person name="Kalinowski J."/>
            <person name="Ruckert C."/>
        </authorList>
    </citation>
    <scope>NUCLEOTIDE SEQUENCE</scope>
    <source>
        <strain evidence="6">CGMCC 1.15178</strain>
    </source>
</reference>
<comment type="subcellular location">
    <subcellularLocation>
        <location evidence="1">Membrane</location>
        <topology evidence="1">Multi-pass membrane protein</topology>
    </subcellularLocation>
</comment>
<keyword evidence="4 5" id="KW-0472">Membrane</keyword>
<dbReference type="GO" id="GO:0016787">
    <property type="term" value="F:hydrolase activity"/>
    <property type="evidence" value="ECO:0007669"/>
    <property type="project" value="UniProtKB-KW"/>
</dbReference>
<dbReference type="AlphaFoldDB" id="A0A916ZD22"/>
<keyword evidence="2 5" id="KW-0812">Transmembrane</keyword>
<dbReference type="Pfam" id="PF04172">
    <property type="entry name" value="LrgB"/>
    <property type="match status" value="1"/>
</dbReference>
<keyword evidence="6" id="KW-0378">Hydrolase</keyword>
<dbReference type="EMBL" id="BMHP01000004">
    <property type="protein sequence ID" value="GGD89516.1"/>
    <property type="molecule type" value="Genomic_DNA"/>
</dbReference>
<organism evidence="6 7">
    <name type="scientific">Paenibacillus nasutitermitis</name>
    <dbReference type="NCBI Taxonomy" id="1652958"/>
    <lineage>
        <taxon>Bacteria</taxon>
        <taxon>Bacillati</taxon>
        <taxon>Bacillota</taxon>
        <taxon>Bacilli</taxon>
        <taxon>Bacillales</taxon>
        <taxon>Paenibacillaceae</taxon>
        <taxon>Paenibacillus</taxon>
    </lineage>
</organism>
<dbReference type="Proteomes" id="UP000612456">
    <property type="component" value="Unassembled WGS sequence"/>
</dbReference>
<evidence type="ECO:0000256" key="2">
    <source>
        <dbReference type="ARBA" id="ARBA00022692"/>
    </source>
</evidence>
<proteinExistence type="predicted"/>
<evidence type="ECO:0000256" key="1">
    <source>
        <dbReference type="ARBA" id="ARBA00004141"/>
    </source>
</evidence>
<gene>
    <name evidence="6" type="primary">lrgB</name>
    <name evidence="6" type="ORF">GCM10010911_55120</name>
</gene>
<evidence type="ECO:0000313" key="7">
    <source>
        <dbReference type="Proteomes" id="UP000612456"/>
    </source>
</evidence>
<evidence type="ECO:0000256" key="4">
    <source>
        <dbReference type="ARBA" id="ARBA00023136"/>
    </source>
</evidence>
<evidence type="ECO:0000256" key="3">
    <source>
        <dbReference type="ARBA" id="ARBA00022989"/>
    </source>
</evidence>
<feature type="transmembrane region" description="Helical" evidence="5">
    <location>
        <begin position="28"/>
        <end position="50"/>
    </location>
</feature>
<feature type="transmembrane region" description="Helical" evidence="5">
    <location>
        <begin position="200"/>
        <end position="224"/>
    </location>
</feature>
<feature type="transmembrane region" description="Helical" evidence="5">
    <location>
        <begin position="88"/>
        <end position="110"/>
    </location>
</feature>
<keyword evidence="3 5" id="KW-1133">Transmembrane helix</keyword>
<protein>
    <submittedName>
        <fullName evidence="6">Murein hydrolase effector protein</fullName>
    </submittedName>
</protein>
<sequence>MEAFFWLGCTILIYWMAKRLYRKFNKAYLTPLLLTPVIVIAAVGLSGVSYEVYDQGAGLLSDMVEPATIALAVILYRNFNLLKKNATVILASVGCGALAAIATSVGIAHLLGLSDEISSSLAPRSSTTPIAVSISSIIGGVPTITAAATIVTGLMGMIMGPQIVKWFRIKHPVARGLLLGISAHSAGISKALEYGAVSGAVAGIAMIFTAFVTLFAAPWVIILFQ</sequence>
<keyword evidence="7" id="KW-1185">Reference proteome</keyword>
<feature type="transmembrane region" description="Helical" evidence="5">
    <location>
        <begin position="172"/>
        <end position="188"/>
    </location>
</feature>